<dbReference type="HOGENOM" id="CLU_037303_1_0_0"/>
<comment type="function">
    <text evidence="8">Catalyzes the reversible isomerization of glucose-6-phosphate to fructose-6-phosphate.</text>
</comment>
<evidence type="ECO:0000256" key="5">
    <source>
        <dbReference type="ARBA" id="ARBA00023152"/>
    </source>
</evidence>
<keyword evidence="4 8" id="KW-0963">Cytoplasm</keyword>
<dbReference type="FunFam" id="3.40.50.10490:FF:000016">
    <property type="entry name" value="Glucose-6-phosphate isomerase"/>
    <property type="match status" value="1"/>
</dbReference>
<dbReference type="GO" id="GO:0097367">
    <property type="term" value="F:carbohydrate derivative binding"/>
    <property type="evidence" value="ECO:0007669"/>
    <property type="project" value="InterPro"/>
</dbReference>
<evidence type="ECO:0000256" key="7">
    <source>
        <dbReference type="ARBA" id="ARBA00029321"/>
    </source>
</evidence>
<dbReference type="UniPathway" id="UPA00109">
    <property type="reaction ID" value="UER00181"/>
</dbReference>
<evidence type="ECO:0000256" key="6">
    <source>
        <dbReference type="ARBA" id="ARBA00023235"/>
    </source>
</evidence>
<dbReference type="InterPro" id="IPR035476">
    <property type="entry name" value="SIS_PGI_1"/>
</dbReference>
<gene>
    <name evidence="8" type="primary">pgi</name>
    <name evidence="10" type="ordered locus">Tlet_1660</name>
</gene>
<keyword evidence="11" id="KW-1185">Reference proteome</keyword>
<name>A8F7T0_PSELT</name>
<dbReference type="CDD" id="cd05016">
    <property type="entry name" value="SIS_PGI_2"/>
    <property type="match status" value="1"/>
</dbReference>
<dbReference type="GO" id="GO:0048029">
    <property type="term" value="F:monosaccharide binding"/>
    <property type="evidence" value="ECO:0007669"/>
    <property type="project" value="TreeGrafter"/>
</dbReference>
<dbReference type="GO" id="GO:0051156">
    <property type="term" value="P:glucose 6-phosphate metabolic process"/>
    <property type="evidence" value="ECO:0007669"/>
    <property type="project" value="TreeGrafter"/>
</dbReference>
<keyword evidence="6 8" id="KW-0413">Isomerase</keyword>
<dbReference type="eggNOG" id="COG0166">
    <property type="taxonomic scope" value="Bacteria"/>
</dbReference>
<feature type="active site" description="Proton donor" evidence="8">
    <location>
        <position position="282"/>
    </location>
</feature>
<evidence type="ECO:0000256" key="8">
    <source>
        <dbReference type="HAMAP-Rule" id="MF_00473"/>
    </source>
</evidence>
<dbReference type="KEGG" id="tle:Tlet_1660"/>
<reference evidence="10 11" key="1">
    <citation type="submission" date="2007-08" db="EMBL/GenBank/DDBJ databases">
        <title>Complete sequence of Thermotoga lettingae TMO.</title>
        <authorList>
            <consortium name="US DOE Joint Genome Institute"/>
            <person name="Copeland A."/>
            <person name="Lucas S."/>
            <person name="Lapidus A."/>
            <person name="Barry K."/>
            <person name="Glavina del Rio T."/>
            <person name="Dalin E."/>
            <person name="Tice H."/>
            <person name="Pitluck S."/>
            <person name="Foster B."/>
            <person name="Bruce D."/>
            <person name="Schmutz J."/>
            <person name="Larimer F."/>
            <person name="Land M."/>
            <person name="Hauser L."/>
            <person name="Kyrpides N."/>
            <person name="Mikhailova N."/>
            <person name="Nelson K."/>
            <person name="Gogarten J.P."/>
            <person name="Noll K."/>
            <person name="Richardson P."/>
        </authorList>
    </citation>
    <scope>NUCLEOTIDE SEQUENCE [LARGE SCALE GENOMIC DNA]</scope>
    <source>
        <strain evidence="11">ATCC BAA-301 / DSM 14385 / NBRC 107922 / TMO</strain>
    </source>
</reference>
<dbReference type="RefSeq" id="WP_012003690.1">
    <property type="nucleotide sequence ID" value="NC_009828.1"/>
</dbReference>
<dbReference type="PANTHER" id="PTHR11469:SF1">
    <property type="entry name" value="GLUCOSE-6-PHOSPHATE ISOMERASE"/>
    <property type="match status" value="1"/>
</dbReference>
<dbReference type="InterPro" id="IPR046348">
    <property type="entry name" value="SIS_dom_sf"/>
</dbReference>
<dbReference type="PANTHER" id="PTHR11469">
    <property type="entry name" value="GLUCOSE-6-PHOSPHATE ISOMERASE"/>
    <property type="match status" value="1"/>
</dbReference>
<dbReference type="EC" id="5.3.1.9" evidence="8"/>
<dbReference type="Proteomes" id="UP000002016">
    <property type="component" value="Chromosome"/>
</dbReference>
<sequence length="451" mass="50549">MLRFDFSFMFEPNTKGGINEEEFNSVKQIISKSVDRVVKNRPAFVSVVFDRSHIDSIEDIRQWVLSFDSLVVVGIGGSNLGAVALANALTPLNWNHLSKQERNGYLKIFFLENVDPDQSAAILDEIDPRKTLFNIVSKSGSTAECLAHYQIIRSLLQLRGINTTEHLIFTTDPTKGFLRRVANQEKIRTLDIPENLGGRFSVLSPVGLLPAMACGVDIKALLDGAKDAYLKCADINVEKNPAAMIAACHYLNKKKGRNITVMMPYSNKLYSLADWFRQLWAESLGKKYSLTGEVVNEGLTPVKALGAVDQHSQLQLYNEGPDDKTIIFLEVEKHERDILIPSTHKDDDISYLSGKTLSTLLKSELTGTERALANNGRPSMRVVFPTINAYDMGQFFMYFEFTTALMGNLLNINPYDQPGVELSKKITYSLMGRKNYEETEFAEPSKKVVID</sequence>
<dbReference type="PROSITE" id="PS00174">
    <property type="entry name" value="P_GLUCOSE_ISOMERASE_2"/>
    <property type="match status" value="1"/>
</dbReference>
<dbReference type="UniPathway" id="UPA00138"/>
<evidence type="ECO:0000256" key="3">
    <source>
        <dbReference type="ARBA" id="ARBA00022432"/>
    </source>
</evidence>
<evidence type="ECO:0000256" key="1">
    <source>
        <dbReference type="ARBA" id="ARBA00004926"/>
    </source>
</evidence>
<protein>
    <recommendedName>
        <fullName evidence="8">Glucose-6-phosphate isomerase</fullName>
        <shortName evidence="8">GPI</shortName>
        <ecNumber evidence="8">5.3.1.9</ecNumber>
    </recommendedName>
    <alternativeName>
        <fullName evidence="8">Phosphoglucose isomerase</fullName>
        <shortName evidence="8">PGI</shortName>
    </alternativeName>
    <alternativeName>
        <fullName evidence="8">Phosphohexose isomerase</fullName>
        <shortName evidence="8">PHI</shortName>
    </alternativeName>
</protein>
<dbReference type="OrthoDB" id="140919at2"/>
<evidence type="ECO:0000256" key="4">
    <source>
        <dbReference type="ARBA" id="ARBA00022490"/>
    </source>
</evidence>
<dbReference type="PROSITE" id="PS51463">
    <property type="entry name" value="P_GLUCOSE_ISOMERASE_3"/>
    <property type="match status" value="1"/>
</dbReference>
<comment type="catalytic activity">
    <reaction evidence="7 8 9">
        <text>alpha-D-glucose 6-phosphate = beta-D-fructose 6-phosphate</text>
        <dbReference type="Rhea" id="RHEA:11816"/>
        <dbReference type="ChEBI" id="CHEBI:57634"/>
        <dbReference type="ChEBI" id="CHEBI:58225"/>
        <dbReference type="EC" id="5.3.1.9"/>
    </reaction>
</comment>
<keyword evidence="5 8" id="KW-0324">Glycolysis</keyword>
<dbReference type="InterPro" id="IPR018189">
    <property type="entry name" value="Phosphoglucose_isomerase_CS"/>
</dbReference>
<keyword evidence="3 8" id="KW-0312">Gluconeogenesis</keyword>
<dbReference type="InterPro" id="IPR001672">
    <property type="entry name" value="G6P_Isomerase"/>
</dbReference>
<dbReference type="PROSITE" id="PS00765">
    <property type="entry name" value="P_GLUCOSE_ISOMERASE_1"/>
    <property type="match status" value="1"/>
</dbReference>
<accession>A8F7T0</accession>
<proteinExistence type="inferred from homology"/>
<dbReference type="EMBL" id="CP000812">
    <property type="protein sequence ID" value="ABV34214.1"/>
    <property type="molecule type" value="Genomic_DNA"/>
</dbReference>
<comment type="pathway">
    <text evidence="8">Carbohydrate biosynthesis; gluconeogenesis.</text>
</comment>
<organism evidence="10 11">
    <name type="scientific">Pseudothermotoga lettingae (strain ATCC BAA-301 / DSM 14385 / NBRC 107922 / TMO)</name>
    <name type="common">Thermotoga lettingae</name>
    <dbReference type="NCBI Taxonomy" id="416591"/>
    <lineage>
        <taxon>Bacteria</taxon>
        <taxon>Thermotogati</taxon>
        <taxon>Thermotogota</taxon>
        <taxon>Thermotogae</taxon>
        <taxon>Thermotogales</taxon>
        <taxon>Thermotogaceae</taxon>
        <taxon>Pseudothermotoga</taxon>
    </lineage>
</organism>
<dbReference type="FunFam" id="3.40.50.10490:FF:000071">
    <property type="entry name" value="Glucose-6-phosphate isomerase"/>
    <property type="match status" value="1"/>
</dbReference>
<dbReference type="InterPro" id="IPR035482">
    <property type="entry name" value="SIS_PGI_2"/>
</dbReference>
<dbReference type="PRINTS" id="PR00662">
    <property type="entry name" value="G6PISOMERASE"/>
</dbReference>
<comment type="subcellular location">
    <subcellularLocation>
        <location evidence="8">Cytoplasm</location>
    </subcellularLocation>
</comment>
<dbReference type="Gene3D" id="3.40.50.10490">
    <property type="entry name" value="Glucose-6-phosphate isomerase like protein, domain 1"/>
    <property type="match status" value="2"/>
</dbReference>
<comment type="pathway">
    <text evidence="1 8 9">Carbohydrate degradation; glycolysis; D-glyceraldehyde 3-phosphate and glycerone phosphate from D-glucose: step 2/4.</text>
</comment>
<dbReference type="STRING" id="416591.Tlet_1660"/>
<feature type="active site" evidence="8">
    <location>
        <position position="424"/>
    </location>
</feature>
<dbReference type="HAMAP" id="MF_00473">
    <property type="entry name" value="G6P_isomerase"/>
    <property type="match status" value="1"/>
</dbReference>
<dbReference type="SUPFAM" id="SSF53697">
    <property type="entry name" value="SIS domain"/>
    <property type="match status" value="1"/>
</dbReference>
<comment type="similarity">
    <text evidence="2 8 9">Belongs to the GPI family.</text>
</comment>
<dbReference type="GO" id="GO:0005829">
    <property type="term" value="C:cytosol"/>
    <property type="evidence" value="ECO:0007669"/>
    <property type="project" value="TreeGrafter"/>
</dbReference>
<dbReference type="CDD" id="cd05015">
    <property type="entry name" value="SIS_PGI_1"/>
    <property type="match status" value="1"/>
</dbReference>
<evidence type="ECO:0000256" key="9">
    <source>
        <dbReference type="RuleBase" id="RU000612"/>
    </source>
</evidence>
<feature type="active site" evidence="8">
    <location>
        <position position="311"/>
    </location>
</feature>
<evidence type="ECO:0000256" key="2">
    <source>
        <dbReference type="ARBA" id="ARBA00006604"/>
    </source>
</evidence>
<evidence type="ECO:0000313" key="10">
    <source>
        <dbReference type="EMBL" id="ABV34214.1"/>
    </source>
</evidence>
<evidence type="ECO:0000313" key="11">
    <source>
        <dbReference type="Proteomes" id="UP000002016"/>
    </source>
</evidence>
<dbReference type="AlphaFoldDB" id="A8F7T0"/>
<dbReference type="Pfam" id="PF00342">
    <property type="entry name" value="PGI"/>
    <property type="match status" value="1"/>
</dbReference>
<dbReference type="GO" id="GO:0006094">
    <property type="term" value="P:gluconeogenesis"/>
    <property type="evidence" value="ECO:0007669"/>
    <property type="project" value="UniProtKB-UniRule"/>
</dbReference>
<reference evidence="10 11" key="2">
    <citation type="journal article" date="2009" name="Proc. Natl. Acad. Sci. U.S.A.">
        <title>On the chimeric nature, thermophilic origin, and phylogenetic placement of the Thermotogales.</title>
        <authorList>
            <person name="Zhaxybayeva O."/>
            <person name="Swithers K.S."/>
            <person name="Lapierre P."/>
            <person name="Fournier G.P."/>
            <person name="Bickhart D.M."/>
            <person name="DeBoy R.T."/>
            <person name="Nelson K.E."/>
            <person name="Nesbo C.L."/>
            <person name="Doolittle W.F."/>
            <person name="Gogarten J.P."/>
            <person name="Noll K.M."/>
        </authorList>
    </citation>
    <scope>NUCLEOTIDE SEQUENCE [LARGE SCALE GENOMIC DNA]</scope>
    <source>
        <strain evidence="11">ATCC BAA-301 / DSM 14385 / NBRC 107922 / TMO</strain>
    </source>
</reference>
<dbReference type="GO" id="GO:0006096">
    <property type="term" value="P:glycolytic process"/>
    <property type="evidence" value="ECO:0007669"/>
    <property type="project" value="UniProtKB-UniRule"/>
</dbReference>
<dbReference type="GO" id="GO:0004347">
    <property type="term" value="F:glucose-6-phosphate isomerase activity"/>
    <property type="evidence" value="ECO:0007669"/>
    <property type="project" value="UniProtKB-UniRule"/>
</dbReference>